<evidence type="ECO:0000256" key="1">
    <source>
        <dbReference type="ARBA" id="ARBA00023002"/>
    </source>
</evidence>
<gene>
    <name evidence="3" type="ORF">A3D59_04600</name>
</gene>
<accession>A0A1G2R207</accession>
<dbReference type="EMBL" id="MHTX01000049">
    <property type="protein sequence ID" value="OHA66886.1"/>
    <property type="molecule type" value="Genomic_DNA"/>
</dbReference>
<dbReference type="InterPro" id="IPR019752">
    <property type="entry name" value="Pyrv/ketoisovalerate_OxRed_cat"/>
</dbReference>
<dbReference type="PANTHER" id="PTHR43854:SF1">
    <property type="entry name" value="INDOLEPYRUVATE OXIDOREDUCTASE SUBUNIT IORB"/>
    <property type="match status" value="1"/>
</dbReference>
<keyword evidence="1" id="KW-0560">Oxidoreductase</keyword>
<dbReference type="SUPFAM" id="SSF53323">
    <property type="entry name" value="Pyruvate-ferredoxin oxidoreductase, PFOR, domain III"/>
    <property type="match status" value="1"/>
</dbReference>
<dbReference type="PANTHER" id="PTHR43854">
    <property type="entry name" value="INDOLEPYRUVATE OXIDOREDUCTASE SUBUNIT IORB"/>
    <property type="match status" value="1"/>
</dbReference>
<dbReference type="Proteomes" id="UP000179258">
    <property type="component" value="Unassembled WGS sequence"/>
</dbReference>
<dbReference type="GO" id="GO:0016903">
    <property type="term" value="F:oxidoreductase activity, acting on the aldehyde or oxo group of donors"/>
    <property type="evidence" value="ECO:0007669"/>
    <property type="project" value="InterPro"/>
</dbReference>
<protein>
    <recommendedName>
        <fullName evidence="2">Pyruvate/ketoisovalerate oxidoreductase catalytic domain-containing protein</fullName>
    </recommendedName>
</protein>
<dbReference type="AlphaFoldDB" id="A0A1G2R207"/>
<organism evidence="3 4">
    <name type="scientific">Candidatus Wildermuthbacteria bacterium RIFCSPHIGHO2_02_FULL_47_17</name>
    <dbReference type="NCBI Taxonomy" id="1802452"/>
    <lineage>
        <taxon>Bacteria</taxon>
        <taxon>Candidatus Wildermuthiibacteriota</taxon>
    </lineage>
</organism>
<feature type="domain" description="Pyruvate/ketoisovalerate oxidoreductase catalytic" evidence="2">
    <location>
        <begin position="16"/>
        <end position="188"/>
    </location>
</feature>
<dbReference type="Pfam" id="PF01558">
    <property type="entry name" value="POR"/>
    <property type="match status" value="1"/>
</dbReference>
<evidence type="ECO:0000313" key="3">
    <source>
        <dbReference type="EMBL" id="OHA66886.1"/>
    </source>
</evidence>
<evidence type="ECO:0000259" key="2">
    <source>
        <dbReference type="Pfam" id="PF01558"/>
    </source>
</evidence>
<dbReference type="InterPro" id="IPR052198">
    <property type="entry name" value="IorB_Oxidoreductase"/>
</dbReference>
<name>A0A1G2R207_9BACT</name>
<proteinExistence type="predicted"/>
<evidence type="ECO:0000313" key="4">
    <source>
        <dbReference type="Proteomes" id="UP000179258"/>
    </source>
</evidence>
<dbReference type="InterPro" id="IPR002869">
    <property type="entry name" value="Pyrv_flavodox_OxRed_cen"/>
</dbReference>
<sequence>MKKDFDNFNILISGVGGQGLITLIRIIGESALAEGYDVKTSELHGLSQRGGSVEVHLIFGKKINSPLILPGTADLILALESQEALAAANFAHKNSIFLINKYQTPTFTDSITNNEIEGNLKKFFPNIFLVPANEICQQELGTGVASGVYLLGLASFRGWIPLRSAVFLSAMKRIVPEKYLDLNLKAFNLPRKNHENYTPKR</sequence>
<dbReference type="Gene3D" id="3.40.920.10">
    <property type="entry name" value="Pyruvate-ferredoxin oxidoreductase, PFOR, domain III"/>
    <property type="match status" value="1"/>
</dbReference>
<reference evidence="3 4" key="1">
    <citation type="journal article" date="2016" name="Nat. Commun.">
        <title>Thousands of microbial genomes shed light on interconnected biogeochemical processes in an aquifer system.</title>
        <authorList>
            <person name="Anantharaman K."/>
            <person name="Brown C.T."/>
            <person name="Hug L.A."/>
            <person name="Sharon I."/>
            <person name="Castelle C.J."/>
            <person name="Probst A.J."/>
            <person name="Thomas B.C."/>
            <person name="Singh A."/>
            <person name="Wilkins M.J."/>
            <person name="Karaoz U."/>
            <person name="Brodie E.L."/>
            <person name="Williams K.H."/>
            <person name="Hubbard S.S."/>
            <person name="Banfield J.F."/>
        </authorList>
    </citation>
    <scope>NUCLEOTIDE SEQUENCE [LARGE SCALE GENOMIC DNA]</scope>
</reference>
<comment type="caution">
    <text evidence="3">The sequence shown here is derived from an EMBL/GenBank/DDBJ whole genome shotgun (WGS) entry which is preliminary data.</text>
</comment>